<protein>
    <submittedName>
        <fullName evidence="3">Uncharacterized protein</fullName>
    </submittedName>
</protein>
<reference evidence="3" key="1">
    <citation type="journal article" date="2021" name="J Fungi (Basel)">
        <title>Virulence traits and population genomics of the black yeast Aureobasidium melanogenum.</title>
        <authorList>
            <person name="Cernosa A."/>
            <person name="Sun X."/>
            <person name="Gostincar C."/>
            <person name="Fang C."/>
            <person name="Gunde-Cimerman N."/>
            <person name="Song Z."/>
        </authorList>
    </citation>
    <scope>NUCLEOTIDE SEQUENCE</scope>
    <source>
        <strain evidence="3">EXF-9911</strain>
    </source>
</reference>
<feature type="compositionally biased region" description="Low complexity" evidence="2">
    <location>
        <begin position="229"/>
        <end position="238"/>
    </location>
</feature>
<accession>A0A9P8E152</accession>
<keyword evidence="1" id="KW-0175">Coiled coil</keyword>
<evidence type="ECO:0000313" key="4">
    <source>
        <dbReference type="Proteomes" id="UP000779574"/>
    </source>
</evidence>
<feature type="region of interest" description="Disordered" evidence="2">
    <location>
        <begin position="220"/>
        <end position="250"/>
    </location>
</feature>
<organism evidence="3 4">
    <name type="scientific">Aureobasidium melanogenum</name>
    <name type="common">Aureobasidium pullulans var. melanogenum</name>
    <dbReference type="NCBI Taxonomy" id="46634"/>
    <lineage>
        <taxon>Eukaryota</taxon>
        <taxon>Fungi</taxon>
        <taxon>Dikarya</taxon>
        <taxon>Ascomycota</taxon>
        <taxon>Pezizomycotina</taxon>
        <taxon>Dothideomycetes</taxon>
        <taxon>Dothideomycetidae</taxon>
        <taxon>Dothideales</taxon>
        <taxon>Saccotheciaceae</taxon>
        <taxon>Aureobasidium</taxon>
    </lineage>
</organism>
<dbReference type="OrthoDB" id="3919383at2759"/>
<dbReference type="EMBL" id="JAHFXF010001208">
    <property type="protein sequence ID" value="KAG9672932.1"/>
    <property type="molecule type" value="Genomic_DNA"/>
</dbReference>
<dbReference type="AlphaFoldDB" id="A0A9P8E152"/>
<feature type="region of interest" description="Disordered" evidence="2">
    <location>
        <begin position="323"/>
        <end position="366"/>
    </location>
</feature>
<proteinExistence type="predicted"/>
<reference evidence="3" key="2">
    <citation type="submission" date="2021-08" db="EMBL/GenBank/DDBJ databases">
        <authorList>
            <person name="Gostincar C."/>
            <person name="Sun X."/>
            <person name="Song Z."/>
            <person name="Gunde-Cimerman N."/>
        </authorList>
    </citation>
    <scope>NUCLEOTIDE SEQUENCE</scope>
    <source>
        <strain evidence="3">EXF-9911</strain>
    </source>
</reference>
<evidence type="ECO:0000256" key="1">
    <source>
        <dbReference type="SAM" id="Coils"/>
    </source>
</evidence>
<evidence type="ECO:0000256" key="2">
    <source>
        <dbReference type="SAM" id="MobiDB-lite"/>
    </source>
</evidence>
<gene>
    <name evidence="3" type="ORF">KCU76_g16611</name>
</gene>
<feature type="non-terminal residue" evidence="3">
    <location>
        <position position="366"/>
    </location>
</feature>
<comment type="caution">
    <text evidence="3">The sequence shown here is derived from an EMBL/GenBank/DDBJ whole genome shotgun (WGS) entry which is preliminary data.</text>
</comment>
<dbReference type="Proteomes" id="UP000779574">
    <property type="component" value="Unassembled WGS sequence"/>
</dbReference>
<feature type="compositionally biased region" description="Polar residues" evidence="2">
    <location>
        <begin position="323"/>
        <end position="337"/>
    </location>
</feature>
<sequence>MANFSTFIETPSEMQNTTFVQALDHAKNVSEDASPKASDTKAGTSKCVHFGYPTDLYDAFQSEVHKIKLLKKVLADKDKLINKRLTYTQELETRLLKEQRQTRIMRKKYENERTHSYYLSQTLSKTHEEVLSLQAQTANSDLVRDALREELHKRTDAINNLEEQNRQLIAVLTESTSRLHERVQETSHQISAECAEEVISQSVDSCEGSPSTQVTLVNPTFQNTPAAPPSTTTKPVSSILKRPTTDEPAPTTLIMSATTLITSAITWMRSHIQPTNTHQVYFHKDECDPKPSSPEFRERVKRQLNLEQMALARNYLVSLKLSGSTEDSEVNTQSSSFESRKRKQGIEEQHAFAQSPMQRLRMARME</sequence>
<feature type="coiled-coil region" evidence="1">
    <location>
        <begin position="144"/>
        <end position="178"/>
    </location>
</feature>
<name>A0A9P8E152_AURME</name>
<evidence type="ECO:0000313" key="3">
    <source>
        <dbReference type="EMBL" id="KAG9672932.1"/>
    </source>
</evidence>